<dbReference type="AlphaFoldDB" id="A0A1T4JQ04"/>
<protein>
    <recommendedName>
        <fullName evidence="4">ECF transporter S component</fullName>
    </recommendedName>
</protein>
<dbReference type="OrthoDB" id="5198189at2"/>
<keyword evidence="3" id="KW-1185">Reference proteome</keyword>
<feature type="transmembrane region" description="Helical" evidence="1">
    <location>
        <begin position="70"/>
        <end position="91"/>
    </location>
</feature>
<reference evidence="3" key="1">
    <citation type="submission" date="2017-02" db="EMBL/GenBank/DDBJ databases">
        <authorList>
            <person name="Varghese N."/>
            <person name="Submissions S."/>
        </authorList>
    </citation>
    <scope>NUCLEOTIDE SEQUENCE [LARGE SCALE GENOMIC DNA]</scope>
    <source>
        <strain evidence="3">DSM 15739</strain>
    </source>
</reference>
<accession>A0A1T4JQ04</accession>
<dbReference type="InterPro" id="IPR009825">
    <property type="entry name" value="ECF_substrate-spec-like"/>
</dbReference>
<dbReference type="EMBL" id="FUWO01000002">
    <property type="protein sequence ID" value="SJZ32280.1"/>
    <property type="molecule type" value="Genomic_DNA"/>
</dbReference>
<dbReference type="Proteomes" id="UP000189941">
    <property type="component" value="Unassembled WGS sequence"/>
</dbReference>
<name>A0A1T4JQ04_9LACT</name>
<evidence type="ECO:0008006" key="4">
    <source>
        <dbReference type="Google" id="ProtNLM"/>
    </source>
</evidence>
<dbReference type="GO" id="GO:0016020">
    <property type="term" value="C:membrane"/>
    <property type="evidence" value="ECO:0007669"/>
    <property type="project" value="InterPro"/>
</dbReference>
<gene>
    <name evidence="2" type="ORF">SAMN02746011_00286</name>
</gene>
<dbReference type="Pfam" id="PF07155">
    <property type="entry name" value="ECF-ribofla_trS"/>
    <property type="match status" value="1"/>
</dbReference>
<evidence type="ECO:0000313" key="3">
    <source>
        <dbReference type="Proteomes" id="UP000189941"/>
    </source>
</evidence>
<sequence length="183" mass="20727">MVRQKGFTLWITQVALLTTLCVVGRIFFAFIPNVQPVTAIIAIVTILLGFKDGAIVSSLTMLVSNLILGMGPWVVLQIISYLIVVIFVYFSNRLLEKMVKSDYILFGSRAVVTGIAGILFGFSISWLWTFLIQVENFWVYYLNGLPFDLAHSAGNVVFFILLFPLLNKLFQRYAVNYQEINQN</sequence>
<keyword evidence="1" id="KW-0472">Membrane</keyword>
<evidence type="ECO:0000313" key="2">
    <source>
        <dbReference type="EMBL" id="SJZ32280.1"/>
    </source>
</evidence>
<organism evidence="2 3">
    <name type="scientific">Globicatella sulfidifaciens DSM 15739</name>
    <dbReference type="NCBI Taxonomy" id="1121925"/>
    <lineage>
        <taxon>Bacteria</taxon>
        <taxon>Bacillati</taxon>
        <taxon>Bacillota</taxon>
        <taxon>Bacilli</taxon>
        <taxon>Lactobacillales</taxon>
        <taxon>Aerococcaceae</taxon>
        <taxon>Globicatella</taxon>
    </lineage>
</organism>
<keyword evidence="1" id="KW-1133">Transmembrane helix</keyword>
<feature type="transmembrane region" description="Helical" evidence="1">
    <location>
        <begin position="149"/>
        <end position="166"/>
    </location>
</feature>
<dbReference type="Gene3D" id="1.10.1760.20">
    <property type="match status" value="1"/>
</dbReference>
<keyword evidence="1" id="KW-0812">Transmembrane</keyword>
<feature type="transmembrane region" description="Helical" evidence="1">
    <location>
        <begin position="103"/>
        <end position="129"/>
    </location>
</feature>
<dbReference type="STRING" id="1121925.SAMN02746011_00286"/>
<proteinExistence type="predicted"/>
<evidence type="ECO:0000256" key="1">
    <source>
        <dbReference type="SAM" id="Phobius"/>
    </source>
</evidence>
<feature type="transmembrane region" description="Helical" evidence="1">
    <location>
        <begin position="6"/>
        <end position="28"/>
    </location>
</feature>